<dbReference type="InterPro" id="IPR017853">
    <property type="entry name" value="GH"/>
</dbReference>
<dbReference type="GO" id="GO:0004556">
    <property type="term" value="F:alpha-amylase activity"/>
    <property type="evidence" value="ECO:0007669"/>
    <property type="project" value="TreeGrafter"/>
</dbReference>
<name>A0A2W5NW57_9SPHN</name>
<evidence type="ECO:0000313" key="5">
    <source>
        <dbReference type="EMBL" id="PZQ57706.1"/>
    </source>
</evidence>
<dbReference type="Gene3D" id="3.90.400.10">
    <property type="entry name" value="Oligo-1,6-glucosidase, Domain 2"/>
    <property type="match status" value="1"/>
</dbReference>
<dbReference type="PANTHER" id="PTHR10357:SF179">
    <property type="entry name" value="NEUTRAL AND BASIC AMINO ACID TRANSPORT PROTEIN RBAT"/>
    <property type="match status" value="1"/>
</dbReference>
<keyword evidence="3" id="KW-0326">Glycosidase</keyword>
<proteinExistence type="inferred from homology"/>
<dbReference type="Gene3D" id="2.60.40.1180">
    <property type="entry name" value="Golgi alpha-mannosidase II"/>
    <property type="match status" value="1"/>
</dbReference>
<gene>
    <name evidence="5" type="ORF">DI555_00365</name>
</gene>
<dbReference type="SUPFAM" id="SSF51445">
    <property type="entry name" value="(Trans)glycosidases"/>
    <property type="match status" value="1"/>
</dbReference>
<dbReference type="GO" id="GO:0009313">
    <property type="term" value="P:oligosaccharide catabolic process"/>
    <property type="evidence" value="ECO:0007669"/>
    <property type="project" value="TreeGrafter"/>
</dbReference>
<organism evidence="5 6">
    <name type="scientific">Novosphingobium pentaromativorans</name>
    <dbReference type="NCBI Taxonomy" id="205844"/>
    <lineage>
        <taxon>Bacteria</taxon>
        <taxon>Pseudomonadati</taxon>
        <taxon>Pseudomonadota</taxon>
        <taxon>Alphaproteobacteria</taxon>
        <taxon>Sphingomonadales</taxon>
        <taxon>Sphingomonadaceae</taxon>
        <taxon>Novosphingobium</taxon>
    </lineage>
</organism>
<dbReference type="SMART" id="SM00642">
    <property type="entry name" value="Aamy"/>
    <property type="match status" value="1"/>
</dbReference>
<dbReference type="CDD" id="cd11330">
    <property type="entry name" value="AmyAc_OligoGlu"/>
    <property type="match status" value="1"/>
</dbReference>
<dbReference type="AlphaFoldDB" id="A0A2W5NW57"/>
<comment type="caution">
    <text evidence="5">The sequence shown here is derived from an EMBL/GenBank/DDBJ whole genome shotgun (WGS) entry which is preliminary data.</text>
</comment>
<evidence type="ECO:0000256" key="2">
    <source>
        <dbReference type="ARBA" id="ARBA00022801"/>
    </source>
</evidence>
<dbReference type="InterPro" id="IPR006047">
    <property type="entry name" value="GH13_cat_dom"/>
</dbReference>
<dbReference type="Pfam" id="PF00128">
    <property type="entry name" value="Alpha-amylase"/>
    <property type="match status" value="1"/>
</dbReference>
<comment type="similarity">
    <text evidence="1">Belongs to the glycosyl hydrolase 13 family.</text>
</comment>
<evidence type="ECO:0000259" key="4">
    <source>
        <dbReference type="SMART" id="SM00642"/>
    </source>
</evidence>
<evidence type="ECO:0000313" key="6">
    <source>
        <dbReference type="Proteomes" id="UP000249082"/>
    </source>
</evidence>
<dbReference type="SUPFAM" id="SSF51011">
    <property type="entry name" value="Glycosyl hydrolase domain"/>
    <property type="match status" value="1"/>
</dbReference>
<dbReference type="FunFam" id="3.90.400.10:FF:000002">
    <property type="entry name" value="Sucrose isomerase"/>
    <property type="match status" value="1"/>
</dbReference>
<dbReference type="InterPro" id="IPR045857">
    <property type="entry name" value="O16G_dom_2"/>
</dbReference>
<evidence type="ECO:0000256" key="3">
    <source>
        <dbReference type="ARBA" id="ARBA00023295"/>
    </source>
</evidence>
<protein>
    <submittedName>
        <fullName evidence="5">DUF3459 domain-containing protein</fullName>
    </submittedName>
</protein>
<dbReference type="Proteomes" id="UP000249082">
    <property type="component" value="Unassembled WGS sequence"/>
</dbReference>
<reference evidence="5 6" key="1">
    <citation type="submission" date="2017-08" db="EMBL/GenBank/DDBJ databases">
        <title>Infants hospitalized years apart are colonized by the same room-sourced microbial strains.</title>
        <authorList>
            <person name="Brooks B."/>
            <person name="Olm M.R."/>
            <person name="Firek B.A."/>
            <person name="Baker R."/>
            <person name="Thomas B.C."/>
            <person name="Morowitz M.J."/>
            <person name="Banfield J.F."/>
        </authorList>
    </citation>
    <scope>NUCLEOTIDE SEQUENCE [LARGE SCALE GENOMIC DNA]</scope>
    <source>
        <strain evidence="5">S2_005_002_R2_33</strain>
    </source>
</reference>
<dbReference type="Gene3D" id="3.20.20.80">
    <property type="entry name" value="Glycosidases"/>
    <property type="match status" value="1"/>
</dbReference>
<feature type="domain" description="Glycosyl hydrolase family 13 catalytic" evidence="4">
    <location>
        <begin position="35"/>
        <end position="424"/>
    </location>
</feature>
<dbReference type="InterPro" id="IPR013780">
    <property type="entry name" value="Glyco_hydro_b"/>
</dbReference>
<evidence type="ECO:0000256" key="1">
    <source>
        <dbReference type="ARBA" id="ARBA00008061"/>
    </source>
</evidence>
<keyword evidence="2" id="KW-0378">Hydrolase</keyword>
<dbReference type="PANTHER" id="PTHR10357">
    <property type="entry name" value="ALPHA-AMYLASE FAMILY MEMBER"/>
    <property type="match status" value="1"/>
</dbReference>
<accession>A0A2W5NW57</accession>
<dbReference type="EMBL" id="QFPX01000001">
    <property type="protein sequence ID" value="PZQ57706.1"/>
    <property type="molecule type" value="Genomic_DNA"/>
</dbReference>
<sequence length="551" mass="61054">MSLTETQDGPLPSTSFAGASGECGTPWWKGAAIYQIYPRSFQDSNGDGVGDLAGITRRLHHVARLGVDAIWISPFFTSPMRDFGYDVADYCGVDPIFGTMADFDALVAHAHALGLKVIIDQVYAHTSDLHPWFAESRSDRGNPRADWYVWHDPKEDGTPPCNWQSVFGGPAWTWDARRRQYYMHTFLKEQPQLNMHNPAVQDAVLGAARFWLERGVDGFRLDALNHAMHDPLLRDNPPAPTDGRVRTRPFDFQLKTYSQSHPDMTGFVERLRTLCDQFGAVHTVAEIGGDHPQADRRAYTAGDHRLNSAYGFDFLYAPALTADFVAETLQRWELAPHETGGWPSWAFENHDAPRAVSRWGPSDPRQRDLFARVKMALLMALRGNVILYQGEELGLGQDEIPFEQLQDPEAIANWPLTLSRDGARTPLPWDDAPLGGFTAGSPWLPLSSGNLARAVAVQESDPASLLHFTRELLAMRKGHPALRHGPLTDCKAEGALLSFERAQGGQRLRCLFNLSPDPIALTEPLTGEVVLAVNNATLSALPAYGALWISS</sequence>